<evidence type="ECO:0000256" key="1">
    <source>
        <dbReference type="SAM" id="SignalP"/>
    </source>
</evidence>
<evidence type="ECO:0000313" key="2">
    <source>
        <dbReference type="EMBL" id="JAI03402.1"/>
    </source>
</evidence>
<dbReference type="AlphaFoldDB" id="A0A0E9XLW2"/>
<keyword evidence="1" id="KW-0732">Signal</keyword>
<feature type="chain" id="PRO_5002435537" evidence="1">
    <location>
        <begin position="28"/>
        <end position="61"/>
    </location>
</feature>
<dbReference type="EMBL" id="GBXM01005176">
    <property type="protein sequence ID" value="JAI03402.1"/>
    <property type="molecule type" value="Transcribed_RNA"/>
</dbReference>
<organism evidence="2">
    <name type="scientific">Anguilla anguilla</name>
    <name type="common">European freshwater eel</name>
    <name type="synonym">Muraena anguilla</name>
    <dbReference type="NCBI Taxonomy" id="7936"/>
    <lineage>
        <taxon>Eukaryota</taxon>
        <taxon>Metazoa</taxon>
        <taxon>Chordata</taxon>
        <taxon>Craniata</taxon>
        <taxon>Vertebrata</taxon>
        <taxon>Euteleostomi</taxon>
        <taxon>Actinopterygii</taxon>
        <taxon>Neopterygii</taxon>
        <taxon>Teleostei</taxon>
        <taxon>Anguilliformes</taxon>
        <taxon>Anguillidae</taxon>
        <taxon>Anguilla</taxon>
    </lineage>
</organism>
<name>A0A0E9XLW2_ANGAN</name>
<sequence>MIPMHKYSIVCFIFVFSLLHLQSEIECDQPTVIMTRWKIAICFPTASSQFCTLAILAILNL</sequence>
<protein>
    <submittedName>
        <fullName evidence="2">Uncharacterized protein</fullName>
    </submittedName>
</protein>
<reference evidence="2" key="2">
    <citation type="journal article" date="2015" name="Fish Shellfish Immunol.">
        <title>Early steps in the European eel (Anguilla anguilla)-Vibrio vulnificus interaction in the gills: Role of the RtxA13 toxin.</title>
        <authorList>
            <person name="Callol A."/>
            <person name="Pajuelo D."/>
            <person name="Ebbesson L."/>
            <person name="Teles M."/>
            <person name="MacKenzie S."/>
            <person name="Amaro C."/>
        </authorList>
    </citation>
    <scope>NUCLEOTIDE SEQUENCE</scope>
</reference>
<proteinExistence type="predicted"/>
<reference evidence="2" key="1">
    <citation type="submission" date="2014-11" db="EMBL/GenBank/DDBJ databases">
        <authorList>
            <person name="Amaro Gonzalez C."/>
        </authorList>
    </citation>
    <scope>NUCLEOTIDE SEQUENCE</scope>
</reference>
<accession>A0A0E9XLW2</accession>
<feature type="signal peptide" evidence="1">
    <location>
        <begin position="1"/>
        <end position="27"/>
    </location>
</feature>